<feature type="compositionally biased region" description="Basic and acidic residues" evidence="1">
    <location>
        <begin position="25"/>
        <end position="34"/>
    </location>
</feature>
<evidence type="ECO:0000313" key="2">
    <source>
        <dbReference type="EMBL" id="WLR41523.1"/>
    </source>
</evidence>
<name>A0ABY9JTA7_9BACI</name>
<dbReference type="EMBL" id="CP129013">
    <property type="protein sequence ID" value="WLR41523.1"/>
    <property type="molecule type" value="Genomic_DNA"/>
</dbReference>
<feature type="region of interest" description="Disordered" evidence="1">
    <location>
        <begin position="1"/>
        <end position="34"/>
    </location>
</feature>
<dbReference type="Proteomes" id="UP001197974">
    <property type="component" value="Chromosome"/>
</dbReference>
<organism evidence="2 3">
    <name type="scientific">Bacillus carboniphilus</name>
    <dbReference type="NCBI Taxonomy" id="86663"/>
    <lineage>
        <taxon>Bacteria</taxon>
        <taxon>Bacillati</taxon>
        <taxon>Bacillota</taxon>
        <taxon>Bacilli</taxon>
        <taxon>Bacillales</taxon>
        <taxon>Bacillaceae</taxon>
        <taxon>Bacillus</taxon>
    </lineage>
</organism>
<sequence length="280" mass="32717">MDKKVEDEQTTKNVDTETGSTDNEELNKNQHERDLYVSVQDYTGEEYDPKGATKINEIAQDNRKEIEEAVQTFFLEKYKTEVIVQNVVGTIDNALVYVESVGEPHFYSEAFVPIDDREKKVLTDEVWSNEGIVENTLITGIFAMIFDEEIAKLDEYMEKIVNEYPVTGIRQEALESVYGNGYSTPYYYTNAFHTDFQKIYDMYMENPHVTKEQLKKQFSKDDYDPEDFSITIYLFMEIQNVEPDKEIFDKISYDIENMQGIPQGIYSIYLHDLSVKSFHL</sequence>
<gene>
    <name evidence="2" type="ORF">LC087_11545</name>
</gene>
<dbReference type="Pfam" id="PF07901">
    <property type="entry name" value="DUF1672"/>
    <property type="match status" value="1"/>
</dbReference>
<reference evidence="2 3" key="1">
    <citation type="submission" date="2023-06" db="EMBL/GenBank/DDBJ databases">
        <title>Five Gram-positive bacteria isolated from mangrove sediments in Shenzhen, Guangdong, China.</title>
        <authorList>
            <person name="Yu S."/>
            <person name="Zheng W."/>
            <person name="Huang Y."/>
        </authorList>
    </citation>
    <scope>NUCLEOTIDE SEQUENCE [LARGE SCALE GENOMIC DNA]</scope>
    <source>
        <strain evidence="2 3">SaN35-3</strain>
    </source>
</reference>
<dbReference type="RefSeq" id="WP_226541817.1">
    <property type="nucleotide sequence ID" value="NZ_CP129013.1"/>
</dbReference>
<protein>
    <submittedName>
        <fullName evidence="2">DUF1672 family protein</fullName>
    </submittedName>
</protein>
<feature type="compositionally biased region" description="Polar residues" evidence="1">
    <location>
        <begin position="11"/>
        <end position="21"/>
    </location>
</feature>
<proteinExistence type="predicted"/>
<evidence type="ECO:0000313" key="3">
    <source>
        <dbReference type="Proteomes" id="UP001197974"/>
    </source>
</evidence>
<dbReference type="InterPro" id="IPR012873">
    <property type="entry name" value="DUF1672"/>
</dbReference>
<evidence type="ECO:0000256" key="1">
    <source>
        <dbReference type="SAM" id="MobiDB-lite"/>
    </source>
</evidence>
<feature type="compositionally biased region" description="Basic and acidic residues" evidence="1">
    <location>
        <begin position="1"/>
        <end position="10"/>
    </location>
</feature>
<accession>A0ABY9JTA7</accession>
<keyword evidence="3" id="KW-1185">Reference proteome</keyword>